<reference evidence="2" key="1">
    <citation type="submission" date="2023-05" db="EMBL/GenBank/DDBJ databases">
        <title>Nepenthes gracilis genome sequencing.</title>
        <authorList>
            <person name="Fukushima K."/>
        </authorList>
    </citation>
    <scope>NUCLEOTIDE SEQUENCE</scope>
    <source>
        <strain evidence="2">SING2019-196</strain>
    </source>
</reference>
<keyword evidence="1" id="KW-0732">Signal</keyword>
<gene>
    <name evidence="2" type="ORF">Nepgr_029766</name>
</gene>
<keyword evidence="3" id="KW-1185">Reference proteome</keyword>
<feature type="chain" id="PRO_5042023939" evidence="1">
    <location>
        <begin position="30"/>
        <end position="136"/>
    </location>
</feature>
<evidence type="ECO:0000313" key="2">
    <source>
        <dbReference type="EMBL" id="GMH27923.1"/>
    </source>
</evidence>
<evidence type="ECO:0000313" key="3">
    <source>
        <dbReference type="Proteomes" id="UP001279734"/>
    </source>
</evidence>
<organism evidence="2 3">
    <name type="scientific">Nepenthes gracilis</name>
    <name type="common">Slender pitcher plant</name>
    <dbReference type="NCBI Taxonomy" id="150966"/>
    <lineage>
        <taxon>Eukaryota</taxon>
        <taxon>Viridiplantae</taxon>
        <taxon>Streptophyta</taxon>
        <taxon>Embryophyta</taxon>
        <taxon>Tracheophyta</taxon>
        <taxon>Spermatophyta</taxon>
        <taxon>Magnoliopsida</taxon>
        <taxon>eudicotyledons</taxon>
        <taxon>Gunneridae</taxon>
        <taxon>Pentapetalae</taxon>
        <taxon>Caryophyllales</taxon>
        <taxon>Nepenthaceae</taxon>
        <taxon>Nepenthes</taxon>
    </lineage>
</organism>
<feature type="signal peptide" evidence="1">
    <location>
        <begin position="1"/>
        <end position="29"/>
    </location>
</feature>
<dbReference type="AlphaFoldDB" id="A0AAD3TF34"/>
<accession>A0AAD3TF34</accession>
<comment type="caution">
    <text evidence="2">The sequence shown here is derived from an EMBL/GenBank/DDBJ whole genome shotgun (WGS) entry which is preliminary data.</text>
</comment>
<proteinExistence type="predicted"/>
<dbReference type="Proteomes" id="UP001279734">
    <property type="component" value="Unassembled WGS sequence"/>
</dbReference>
<dbReference type="EMBL" id="BSYO01000033">
    <property type="protein sequence ID" value="GMH27923.1"/>
    <property type="molecule type" value="Genomic_DNA"/>
</dbReference>
<protein>
    <submittedName>
        <fullName evidence="2">Uncharacterized protein</fullName>
    </submittedName>
</protein>
<sequence>MAIKNVIPVAKCILSGFLCIALLLHSGEANKSLYSCLYGLCEGEAACIRTCKKRGCQTPVVPSSLNHQVARVEPQQSRRLLIIKWHVEIASERQQLSRHAHQPWPECASGNGRCILPLSCTRKACLGALLHGHLLR</sequence>
<name>A0AAD3TF34_NEPGR</name>
<evidence type="ECO:0000256" key="1">
    <source>
        <dbReference type="SAM" id="SignalP"/>
    </source>
</evidence>